<organism evidence="1 2">
    <name type="scientific">Gigaspora margarita</name>
    <dbReference type="NCBI Taxonomy" id="4874"/>
    <lineage>
        <taxon>Eukaryota</taxon>
        <taxon>Fungi</taxon>
        <taxon>Fungi incertae sedis</taxon>
        <taxon>Mucoromycota</taxon>
        <taxon>Glomeromycotina</taxon>
        <taxon>Glomeromycetes</taxon>
        <taxon>Diversisporales</taxon>
        <taxon>Gigasporaceae</taxon>
        <taxon>Gigaspora</taxon>
    </lineage>
</organism>
<protein>
    <submittedName>
        <fullName evidence="1">Uncharacterized protein</fullName>
    </submittedName>
</protein>
<evidence type="ECO:0000313" key="1">
    <source>
        <dbReference type="EMBL" id="KAF0407981.1"/>
    </source>
</evidence>
<reference evidence="1 2" key="1">
    <citation type="journal article" date="2019" name="Environ. Microbiol.">
        <title>At the nexus of three kingdoms: the genome of the mycorrhizal fungus Gigaspora margarita provides insights into plant, endobacterial and fungal interactions.</title>
        <authorList>
            <person name="Venice F."/>
            <person name="Ghignone S."/>
            <person name="Salvioli di Fossalunga A."/>
            <person name="Amselem J."/>
            <person name="Novero M."/>
            <person name="Xianan X."/>
            <person name="Sedzielewska Toro K."/>
            <person name="Morin E."/>
            <person name="Lipzen A."/>
            <person name="Grigoriev I.V."/>
            <person name="Henrissat B."/>
            <person name="Martin F.M."/>
            <person name="Bonfante P."/>
        </authorList>
    </citation>
    <scope>NUCLEOTIDE SEQUENCE [LARGE SCALE GENOMIC DNA]</scope>
    <source>
        <strain evidence="1 2">BEG34</strain>
    </source>
</reference>
<dbReference type="EMBL" id="WTPW01001914">
    <property type="protein sequence ID" value="KAF0407981.1"/>
    <property type="molecule type" value="Genomic_DNA"/>
</dbReference>
<comment type="caution">
    <text evidence="1">The sequence shown here is derived from an EMBL/GenBank/DDBJ whole genome shotgun (WGS) entry which is preliminary data.</text>
</comment>
<keyword evidence="2" id="KW-1185">Reference proteome</keyword>
<dbReference type="Proteomes" id="UP000439903">
    <property type="component" value="Unassembled WGS sequence"/>
</dbReference>
<evidence type="ECO:0000313" key="2">
    <source>
        <dbReference type="Proteomes" id="UP000439903"/>
    </source>
</evidence>
<accession>A0A8H4A4G7</accession>
<name>A0A8H4A4G7_GIGMA</name>
<gene>
    <name evidence="1" type="ORF">F8M41_008666</name>
</gene>
<sequence length="408" mass="47792">MKLKEIIPCSSTSIENDEKQMIYNRLNEILKPKAQLDPWKNEHDYFVDFINGLSLDHMNDLTYDDPILSYIMDFDKFASQIWRKDSEKDFTDFFTLPEIITSPLPSYLHAYICNAVNSENAVPSESTLQMANFNSKEDLFICRRILEEIFQIWKDKRYISRRIRDSTINEGTYLRDFDFIIKITIRNMDENLKLDWAEKTSVSSEFQKTSNEESNNQIDKKRSYGKKPDATAVFSLNSKYSELFYLEGSGPPFIHDVQKWEKDHRKGIHLCNDSKNYIIAKFLVSFQNISINHIKEIMEIPVICYQFYGTRLKVLYFDQPLAYAPLIPIGRIFCIDEIDIPIEPVESDEIINLIELIFKIRGILKSSVDKTKDLIRELKNTKINRTKLRTGPAKIISTTMSTPLKYSR</sequence>
<dbReference type="OrthoDB" id="2365057at2759"/>
<dbReference type="AlphaFoldDB" id="A0A8H4A4G7"/>
<proteinExistence type="predicted"/>